<dbReference type="PANTHER" id="PTHR48081">
    <property type="entry name" value="AB HYDROLASE SUPERFAMILY PROTEIN C4A8.06C"/>
    <property type="match status" value="1"/>
</dbReference>
<dbReference type="InterPro" id="IPR050300">
    <property type="entry name" value="GDXG_lipolytic_enzyme"/>
</dbReference>
<dbReference type="Proteomes" id="UP001431656">
    <property type="component" value="Chromosome"/>
</dbReference>
<dbReference type="Gene3D" id="3.40.50.1820">
    <property type="entry name" value="alpha/beta hydrolase"/>
    <property type="match status" value="1"/>
</dbReference>
<feature type="domain" description="Peptidase S9 prolyl oligopeptidase catalytic" evidence="2">
    <location>
        <begin position="93"/>
        <end position="233"/>
    </location>
</feature>
<evidence type="ECO:0000256" key="1">
    <source>
        <dbReference type="ARBA" id="ARBA00022801"/>
    </source>
</evidence>
<evidence type="ECO:0000313" key="4">
    <source>
        <dbReference type="Proteomes" id="UP001431656"/>
    </source>
</evidence>
<dbReference type="GO" id="GO:0008236">
    <property type="term" value="F:serine-type peptidase activity"/>
    <property type="evidence" value="ECO:0007669"/>
    <property type="project" value="InterPro"/>
</dbReference>
<reference evidence="3" key="1">
    <citation type="journal article" date="2024" name="Int. J. Syst. Evol. Microbiol.">
        <title>Brooklawnia propionicigenes sp. nov., a facultatively anaerobic, propionate-producing bacterium isolated from a methanogenic reactor treating waste from cattle farms.</title>
        <authorList>
            <person name="Akita Y."/>
            <person name="Ueki A."/>
            <person name="Tonouchi A."/>
            <person name="Sugawara Y."/>
            <person name="Honma S."/>
            <person name="Kaku N."/>
            <person name="Ueki K."/>
        </authorList>
    </citation>
    <scope>NUCLEOTIDE SEQUENCE</scope>
    <source>
        <strain evidence="3">SH051</strain>
    </source>
</reference>
<evidence type="ECO:0000259" key="2">
    <source>
        <dbReference type="Pfam" id="PF00326"/>
    </source>
</evidence>
<name>A0AAN0KBA5_9ACTN</name>
<gene>
    <name evidence="3" type="ORF">brsh051_11610</name>
</gene>
<dbReference type="EMBL" id="AP028056">
    <property type="protein sequence ID" value="BEH01880.1"/>
    <property type="molecule type" value="Genomic_DNA"/>
</dbReference>
<dbReference type="RefSeq" id="WP_286268205.1">
    <property type="nucleotide sequence ID" value="NZ_AP028056.1"/>
</dbReference>
<evidence type="ECO:0000313" key="3">
    <source>
        <dbReference type="EMBL" id="BEH01880.1"/>
    </source>
</evidence>
<keyword evidence="4" id="KW-1185">Reference proteome</keyword>
<dbReference type="Pfam" id="PF00326">
    <property type="entry name" value="Peptidase_S9"/>
    <property type="match status" value="1"/>
</dbReference>
<keyword evidence="1 3" id="KW-0378">Hydrolase</keyword>
<dbReference type="KEGG" id="broo:brsh051_11610"/>
<dbReference type="AlphaFoldDB" id="A0AAN0KBA5"/>
<dbReference type="SUPFAM" id="SSF53474">
    <property type="entry name" value="alpha/beta-Hydrolases"/>
    <property type="match status" value="1"/>
</dbReference>
<accession>A0AAN0KBA5</accession>
<dbReference type="GO" id="GO:0006508">
    <property type="term" value="P:proteolysis"/>
    <property type="evidence" value="ECO:0007669"/>
    <property type="project" value="InterPro"/>
</dbReference>
<protein>
    <submittedName>
        <fullName evidence="3">Alpha/beta hydrolase</fullName>
    </submittedName>
</protein>
<organism evidence="3 4">
    <name type="scientific">Brooklawnia propionicigenes</name>
    <dbReference type="NCBI Taxonomy" id="3041175"/>
    <lineage>
        <taxon>Bacteria</taxon>
        <taxon>Bacillati</taxon>
        <taxon>Actinomycetota</taxon>
        <taxon>Actinomycetes</taxon>
        <taxon>Propionibacteriales</taxon>
        <taxon>Propionibacteriaceae</taxon>
        <taxon>Brooklawnia</taxon>
    </lineage>
</organism>
<sequence>MRSSSSIVYGPHPDQRIAVFPGAGAGAGNGWAAVVVHGGYWRHRVDWTRTTDLVSHLAGRGFDVINVEYRRGHGAGAWPAPSEDVRRAVEVTQERFPASRLVGVGHSVGGELVLLAADLLDAVVALAPVTDAGRVYDEHLGEDAALDYFGSGPEVAADVYRDASPVHRRAPECPTLLVHGAADDRVPLAHTLDYLAALPEAPLDLIVDHDADHFEVADPAQASWRQVDAWLDSLVRS</sequence>
<dbReference type="InterPro" id="IPR001375">
    <property type="entry name" value="Peptidase_S9_cat"/>
</dbReference>
<dbReference type="InterPro" id="IPR029058">
    <property type="entry name" value="AB_hydrolase_fold"/>
</dbReference>
<proteinExistence type="predicted"/>